<evidence type="ECO:0008006" key="4">
    <source>
        <dbReference type="Google" id="ProtNLM"/>
    </source>
</evidence>
<evidence type="ECO:0000313" key="2">
    <source>
        <dbReference type="EMBL" id="MBB5203085.1"/>
    </source>
</evidence>
<organism evidence="2 3">
    <name type="scientific">Inhella inkyongensis</name>
    <dbReference type="NCBI Taxonomy" id="392593"/>
    <lineage>
        <taxon>Bacteria</taxon>
        <taxon>Pseudomonadati</taxon>
        <taxon>Pseudomonadota</taxon>
        <taxon>Betaproteobacteria</taxon>
        <taxon>Burkholderiales</taxon>
        <taxon>Sphaerotilaceae</taxon>
        <taxon>Inhella</taxon>
    </lineage>
</organism>
<feature type="chain" id="PRO_5032498619" description="PEP-CTERM sorting domain-containing protein" evidence="1">
    <location>
        <begin position="24"/>
        <end position="318"/>
    </location>
</feature>
<protein>
    <recommendedName>
        <fullName evidence="4">PEP-CTERM sorting domain-containing protein</fullName>
    </recommendedName>
</protein>
<accession>A0A840RYN8</accession>
<feature type="signal peptide" evidence="1">
    <location>
        <begin position="1"/>
        <end position="23"/>
    </location>
</feature>
<comment type="caution">
    <text evidence="2">The sequence shown here is derived from an EMBL/GenBank/DDBJ whole genome shotgun (WGS) entry which is preliminary data.</text>
</comment>
<keyword evidence="1" id="KW-0732">Signal</keyword>
<sequence>MPRLLPLTASLLAGLAIALPSQAVPVTVVTTAKLDFGWSSTFGGDWSAAAHAPGDTPPLWTDMGNGISRNGSTPASAVQSSNAPITGLGAGQSFSMDMRHRPGENATLAGIPALPATLGASVGMTSGAQGHQASASNVFSYRMHVDLSNASNQFGVQASAYLGSRFYVDTLGMAFGSQNIYWVMEWSGKGVLGDGSDANSTSFNVGLYKPNTTAFDTIITTPGSHTGSGHGMVALPEKPMGYPQSWLDFELYLNGNSARNPGIASYELSFDIAVSDTPFTRIPRSPGNPVPEPASALLVVVAAAAARGSRRRNSVGAN</sequence>
<proteinExistence type="predicted"/>
<reference evidence="2 3" key="1">
    <citation type="submission" date="2020-08" db="EMBL/GenBank/DDBJ databases">
        <title>Genomic Encyclopedia of Type Strains, Phase IV (KMG-IV): sequencing the most valuable type-strain genomes for metagenomic binning, comparative biology and taxonomic classification.</title>
        <authorList>
            <person name="Goeker M."/>
        </authorList>
    </citation>
    <scope>NUCLEOTIDE SEQUENCE [LARGE SCALE GENOMIC DNA]</scope>
    <source>
        <strain evidence="2 3">DSM 23958</strain>
    </source>
</reference>
<evidence type="ECO:0000313" key="3">
    <source>
        <dbReference type="Proteomes" id="UP000554837"/>
    </source>
</evidence>
<dbReference type="RefSeq" id="WP_138857833.1">
    <property type="nucleotide sequence ID" value="NZ_CP040709.1"/>
</dbReference>
<keyword evidence="3" id="KW-1185">Reference proteome</keyword>
<name>A0A840RYN8_9BURK</name>
<dbReference type="Proteomes" id="UP000554837">
    <property type="component" value="Unassembled WGS sequence"/>
</dbReference>
<dbReference type="AlphaFoldDB" id="A0A840RYN8"/>
<dbReference type="EMBL" id="JACHHO010000001">
    <property type="protein sequence ID" value="MBB5203085.1"/>
    <property type="molecule type" value="Genomic_DNA"/>
</dbReference>
<evidence type="ECO:0000256" key="1">
    <source>
        <dbReference type="SAM" id="SignalP"/>
    </source>
</evidence>
<gene>
    <name evidence="2" type="ORF">HNQ51_000378</name>
</gene>